<gene>
    <name evidence="1" type="ORF">C8D85_1878</name>
</gene>
<protein>
    <submittedName>
        <fullName evidence="1">Uncharacterized protein</fullName>
    </submittedName>
</protein>
<keyword evidence="2" id="KW-1185">Reference proteome</keyword>
<sequence length="73" mass="8467">MNQVISFFVKVFSSDISDRELQLKNDREYVIQFATSIKKARKDIHVRDYSVSRDEQLTSKSSGLAKASRRFGH</sequence>
<evidence type="ECO:0000313" key="1">
    <source>
        <dbReference type="EMBL" id="TDR13005.1"/>
    </source>
</evidence>
<organism evidence="1 2">
    <name type="scientific">Marinomonas communis</name>
    <dbReference type="NCBI Taxonomy" id="28254"/>
    <lineage>
        <taxon>Bacteria</taxon>
        <taxon>Pseudomonadati</taxon>
        <taxon>Pseudomonadota</taxon>
        <taxon>Gammaproteobacteria</taxon>
        <taxon>Oceanospirillales</taxon>
        <taxon>Oceanospirillaceae</taxon>
        <taxon>Marinomonas</taxon>
    </lineage>
</organism>
<reference evidence="1 2" key="1">
    <citation type="submission" date="2019-03" db="EMBL/GenBank/DDBJ databases">
        <title>Genomic Encyclopedia of Type Strains, Phase IV (KMG-IV): sequencing the most valuable type-strain genomes for metagenomic binning, comparative biology and taxonomic classification.</title>
        <authorList>
            <person name="Goeker M."/>
        </authorList>
    </citation>
    <scope>NUCLEOTIDE SEQUENCE [LARGE SCALE GENOMIC DNA]</scope>
    <source>
        <strain evidence="1 2">DSM 5604</strain>
    </source>
</reference>
<comment type="caution">
    <text evidence="1">The sequence shown here is derived from an EMBL/GenBank/DDBJ whole genome shotgun (WGS) entry which is preliminary data.</text>
</comment>
<name>A0A4R6X280_9GAMM</name>
<accession>A0A4R6X280</accession>
<dbReference type="AlphaFoldDB" id="A0A4R6X280"/>
<dbReference type="OrthoDB" id="7064286at2"/>
<dbReference type="EMBL" id="SNZA01000003">
    <property type="protein sequence ID" value="TDR13005.1"/>
    <property type="molecule type" value="Genomic_DNA"/>
</dbReference>
<dbReference type="Proteomes" id="UP000295729">
    <property type="component" value="Unassembled WGS sequence"/>
</dbReference>
<dbReference type="RefSeq" id="WP_133561986.1">
    <property type="nucleotide sequence ID" value="NZ_SNZA01000003.1"/>
</dbReference>
<proteinExistence type="predicted"/>
<evidence type="ECO:0000313" key="2">
    <source>
        <dbReference type="Proteomes" id="UP000295729"/>
    </source>
</evidence>